<dbReference type="InterPro" id="IPR002347">
    <property type="entry name" value="SDR_fam"/>
</dbReference>
<dbReference type="PANTHER" id="PTHR43391">
    <property type="entry name" value="RETINOL DEHYDROGENASE-RELATED"/>
    <property type="match status" value="1"/>
</dbReference>
<dbReference type="SUPFAM" id="SSF51735">
    <property type="entry name" value="NAD(P)-binding Rossmann-fold domains"/>
    <property type="match status" value="1"/>
</dbReference>
<evidence type="ECO:0000256" key="3">
    <source>
        <dbReference type="RuleBase" id="RU000363"/>
    </source>
</evidence>
<name>A0A7D6VD54_9NOCA</name>
<dbReference type="KEGG" id="nhu:H0264_30560"/>
<dbReference type="InterPro" id="IPR036291">
    <property type="entry name" value="NAD(P)-bd_dom_sf"/>
</dbReference>
<dbReference type="PROSITE" id="PS00061">
    <property type="entry name" value="ADH_SHORT"/>
    <property type="match status" value="1"/>
</dbReference>
<dbReference type="EMBL" id="CP059399">
    <property type="protein sequence ID" value="QLY29555.1"/>
    <property type="molecule type" value="Genomic_DNA"/>
</dbReference>
<dbReference type="PANTHER" id="PTHR43391:SF12">
    <property type="entry name" value="OXIDOREDUCTASE EPHD-RELATED"/>
    <property type="match status" value="1"/>
</dbReference>
<protein>
    <submittedName>
        <fullName evidence="4">SDR family NAD(P)-dependent oxidoreductase</fullName>
    </submittedName>
</protein>
<dbReference type="RefSeq" id="WP_181580759.1">
    <property type="nucleotide sequence ID" value="NZ_CP059399.1"/>
</dbReference>
<dbReference type="Pfam" id="PF00106">
    <property type="entry name" value="adh_short"/>
    <property type="match status" value="1"/>
</dbReference>
<accession>A0A7D6VD54</accession>
<dbReference type="PRINTS" id="PR00081">
    <property type="entry name" value="GDHRDH"/>
</dbReference>
<comment type="similarity">
    <text evidence="1 3">Belongs to the short-chain dehydrogenases/reductases (SDR) family.</text>
</comment>
<reference evidence="4 5" key="1">
    <citation type="submission" date="2020-07" db="EMBL/GenBank/DDBJ databases">
        <authorList>
            <person name="Zhuang K."/>
            <person name="Ran Y."/>
        </authorList>
    </citation>
    <scope>NUCLEOTIDE SEQUENCE [LARGE SCALE GENOMIC DNA]</scope>
    <source>
        <strain evidence="4 5">WCH-YHL-001</strain>
    </source>
</reference>
<dbReference type="InterPro" id="IPR020904">
    <property type="entry name" value="Sc_DH/Rdtase_CS"/>
</dbReference>
<dbReference type="Gene3D" id="3.40.50.720">
    <property type="entry name" value="NAD(P)-binding Rossmann-like Domain"/>
    <property type="match status" value="1"/>
</dbReference>
<proteinExistence type="inferred from homology"/>
<keyword evidence="5" id="KW-1185">Reference proteome</keyword>
<evidence type="ECO:0000256" key="2">
    <source>
        <dbReference type="ARBA" id="ARBA00023002"/>
    </source>
</evidence>
<organism evidence="4 5">
    <name type="scientific">Nocardia huaxiensis</name>
    <dbReference type="NCBI Taxonomy" id="2755382"/>
    <lineage>
        <taxon>Bacteria</taxon>
        <taxon>Bacillati</taxon>
        <taxon>Actinomycetota</taxon>
        <taxon>Actinomycetes</taxon>
        <taxon>Mycobacteriales</taxon>
        <taxon>Nocardiaceae</taxon>
        <taxon>Nocardia</taxon>
    </lineage>
</organism>
<dbReference type="AlphaFoldDB" id="A0A7D6VD54"/>
<dbReference type="Proteomes" id="UP000515512">
    <property type="component" value="Chromosome"/>
</dbReference>
<dbReference type="GO" id="GO:0016491">
    <property type="term" value="F:oxidoreductase activity"/>
    <property type="evidence" value="ECO:0007669"/>
    <property type="project" value="UniProtKB-KW"/>
</dbReference>
<evidence type="ECO:0000256" key="1">
    <source>
        <dbReference type="ARBA" id="ARBA00006484"/>
    </source>
</evidence>
<dbReference type="CDD" id="cd05233">
    <property type="entry name" value="SDR_c"/>
    <property type="match status" value="1"/>
</dbReference>
<keyword evidence="2" id="KW-0560">Oxidoreductase</keyword>
<evidence type="ECO:0000313" key="4">
    <source>
        <dbReference type="EMBL" id="QLY29555.1"/>
    </source>
</evidence>
<dbReference type="PRINTS" id="PR00080">
    <property type="entry name" value="SDRFAMILY"/>
</dbReference>
<sequence>MFGGISDPRLVLVTGAGSGIGRATALRFAKHGATVLVSDIDEATAKQTAALIIERGGQAYATRLDVTDDTAWADYAVEVLDRHGVPDVLVNNAGIVVIGGFLDQSKRAWDHQMSVNLDGVINGCRAFAPLMADARRGQIVNVASVMAFSPSPLAPSYNVAKAGVRMFSECLRGELAPYRVGVSVVCPGAVATNIGKGEITSDVGLPPDRVAGLQRGISELIVTLGPALGFGPDIIARGIVRAVRYNLAVLPVRPEAWAMFAAARLSPGLYRLALAQADPARVAALARFAARVIPDRVIRAFEA</sequence>
<gene>
    <name evidence="4" type="ORF">H0264_30560</name>
</gene>
<evidence type="ECO:0000313" key="5">
    <source>
        <dbReference type="Proteomes" id="UP000515512"/>
    </source>
</evidence>